<dbReference type="Gene3D" id="3.10.450.50">
    <property type="match status" value="1"/>
</dbReference>
<dbReference type="AlphaFoldDB" id="A0A5C8I881"/>
<dbReference type="RefSeq" id="WP_147049297.1">
    <property type="nucleotide sequence ID" value="NZ_BKAH01000001.1"/>
</dbReference>
<evidence type="ECO:0000313" key="1">
    <source>
        <dbReference type="EMBL" id="TXK14103.1"/>
    </source>
</evidence>
<gene>
    <name evidence="1" type="ORF">FVP74_05790</name>
</gene>
<organism evidence="1 2">
    <name type="scientific">Microbacterium saccharophilum</name>
    <dbReference type="NCBI Taxonomy" id="1213358"/>
    <lineage>
        <taxon>Bacteria</taxon>
        <taxon>Bacillati</taxon>
        <taxon>Actinomycetota</taxon>
        <taxon>Actinomycetes</taxon>
        <taxon>Micrococcales</taxon>
        <taxon>Microbacteriaceae</taxon>
        <taxon>Microbacterium</taxon>
    </lineage>
</organism>
<dbReference type="OrthoDB" id="9182871at2"/>
<dbReference type="EMBL" id="VRSX01000002">
    <property type="protein sequence ID" value="TXK14103.1"/>
    <property type="molecule type" value="Genomic_DNA"/>
</dbReference>
<dbReference type="Pfam" id="PF07366">
    <property type="entry name" value="SnoaL"/>
    <property type="match status" value="1"/>
</dbReference>
<accession>A0A5C8I881</accession>
<dbReference type="InterPro" id="IPR032710">
    <property type="entry name" value="NTF2-like_dom_sf"/>
</dbReference>
<dbReference type="InterPro" id="IPR009959">
    <property type="entry name" value="Cyclase_SnoaL-like"/>
</dbReference>
<dbReference type="Proteomes" id="UP000321949">
    <property type="component" value="Unassembled WGS sequence"/>
</dbReference>
<proteinExistence type="predicted"/>
<dbReference type="PANTHER" id="PTHR38436">
    <property type="entry name" value="POLYKETIDE CYCLASE SNOAL-LIKE DOMAIN"/>
    <property type="match status" value="1"/>
</dbReference>
<dbReference type="GO" id="GO:0030638">
    <property type="term" value="P:polyketide metabolic process"/>
    <property type="evidence" value="ECO:0007669"/>
    <property type="project" value="InterPro"/>
</dbReference>
<keyword evidence="2" id="KW-1185">Reference proteome</keyword>
<evidence type="ECO:0000313" key="2">
    <source>
        <dbReference type="Proteomes" id="UP000321949"/>
    </source>
</evidence>
<dbReference type="SUPFAM" id="SSF54427">
    <property type="entry name" value="NTF2-like"/>
    <property type="match status" value="1"/>
</dbReference>
<name>A0A5C8I881_9MICO</name>
<protein>
    <submittedName>
        <fullName evidence="1">Ester cyclase</fullName>
    </submittedName>
</protein>
<sequence>MNERTNVLERMLQEGFATGNTDIVDELCDPGIVEHQFGLAGVGAEAIGKIKRAIAEVHRGMPDLRFTIEDAVESGDTAWVRAEGMATNTGPFLGPPTGRPVRFTVIDIARIHDGRIVEHWGVPDRFAILMRLGRIPVPVW</sequence>
<reference evidence="1 2" key="1">
    <citation type="submission" date="2019-08" db="EMBL/GenBank/DDBJ databases">
        <authorList>
            <person name="Dong K."/>
        </authorList>
    </citation>
    <scope>NUCLEOTIDE SEQUENCE [LARGE SCALE GENOMIC DNA]</scope>
    <source>
        <strain evidence="1 2">K-1</strain>
    </source>
</reference>
<comment type="caution">
    <text evidence="1">The sequence shown here is derived from an EMBL/GenBank/DDBJ whole genome shotgun (WGS) entry which is preliminary data.</text>
</comment>
<dbReference type="PANTHER" id="PTHR38436:SF1">
    <property type="entry name" value="ESTER CYCLASE"/>
    <property type="match status" value="1"/>
</dbReference>